<feature type="transmembrane region" description="Helical" evidence="5">
    <location>
        <begin position="96"/>
        <end position="115"/>
    </location>
</feature>
<keyword evidence="5" id="KW-0472">Membrane</keyword>
<evidence type="ECO:0000256" key="3">
    <source>
        <dbReference type="ARBA" id="ARBA00022748"/>
    </source>
</evidence>
<keyword evidence="3" id="KW-0201">Cytochrome c-type biogenesis</keyword>
<organism evidence="8 9">
    <name type="scientific">Vibrio porteresiae DSM 19223</name>
    <dbReference type="NCBI Taxonomy" id="1123496"/>
    <lineage>
        <taxon>Bacteria</taxon>
        <taxon>Pseudomonadati</taxon>
        <taxon>Pseudomonadota</taxon>
        <taxon>Gammaproteobacteria</taxon>
        <taxon>Vibrionales</taxon>
        <taxon>Vibrionaceae</taxon>
        <taxon>Vibrio</taxon>
    </lineage>
</organism>
<feature type="transmembrane region" description="Helical" evidence="5">
    <location>
        <begin position="6"/>
        <end position="24"/>
    </location>
</feature>
<dbReference type="NCBIfam" id="TIGR03142">
    <property type="entry name" value="cytochro_ccmI"/>
    <property type="match status" value="1"/>
</dbReference>
<feature type="domain" description="Cytochrome c-type biogenesis protein H Ig-like" evidence="6">
    <location>
        <begin position="299"/>
        <end position="398"/>
    </location>
</feature>
<evidence type="ECO:0000259" key="6">
    <source>
        <dbReference type="Pfam" id="PF23892"/>
    </source>
</evidence>
<keyword evidence="2" id="KW-0677">Repeat</keyword>
<sequence length="403" mass="43851">MIEFWIGVLVLVLFALTVVCLPWYRSRHQSVSGEVREQLSKTFYQERLAELTLEADQGLASDEQALVTELKQSLLDDIPAASSGNQTALPLSEKRLVLLASIVMLGLCGAMYAWVGGYQQVSHWQQVQHSSEQLTEKLITSQGALSTSDMQDLILALRTRLAQNPNDATGWTMLGRVATAAQASAIAIPAFGKAHELAKQDANITLAYGQSLILTSDEGLQQQGRDLLLPLLDMPSVAFQAQSLLAYDAFSQQKYGDAISYWQKMQSAIPANDQRYAMLADSIAKARQLQGDNMSHGVAVSIAIDKTIVIPKNAILIVSVQDSSGQGMPVAAARFSTQPFPHHVVLTDQNNLTPQRRLSDLKQLVVKARIDLDGNVSTQNGDWIGVSGPVTLGDPVEVLIHSH</sequence>
<dbReference type="PANTHER" id="PTHR47870:SF1">
    <property type="entry name" value="CYTOCHROME C-TYPE BIOGENESIS PROTEIN CCMH"/>
    <property type="match status" value="1"/>
</dbReference>
<dbReference type="PANTHER" id="PTHR47870">
    <property type="entry name" value="CYTOCHROME C-TYPE BIOGENESIS PROTEIN CCMH"/>
    <property type="match status" value="1"/>
</dbReference>
<dbReference type="SUPFAM" id="SSF48452">
    <property type="entry name" value="TPR-like"/>
    <property type="match status" value="1"/>
</dbReference>
<comment type="subcellular location">
    <subcellularLocation>
        <location evidence="1">Cell envelope</location>
    </subcellularLocation>
</comment>
<dbReference type="EMBL" id="CP138203">
    <property type="protein sequence ID" value="WPC74923.1"/>
    <property type="molecule type" value="Genomic_DNA"/>
</dbReference>
<evidence type="ECO:0000256" key="4">
    <source>
        <dbReference type="ARBA" id="ARBA00022803"/>
    </source>
</evidence>
<dbReference type="InterPro" id="IPR011990">
    <property type="entry name" value="TPR-like_helical_dom_sf"/>
</dbReference>
<keyword evidence="9" id="KW-1185">Reference proteome</keyword>
<dbReference type="InterPro" id="IPR056413">
    <property type="entry name" value="TPR_CcmH_CycH"/>
</dbReference>
<keyword evidence="5" id="KW-0812">Transmembrane</keyword>
<dbReference type="InterPro" id="IPR017560">
    <property type="entry name" value="Cyt_c_biogenesis_CcmI"/>
</dbReference>
<evidence type="ECO:0000313" key="8">
    <source>
        <dbReference type="EMBL" id="WPC74923.1"/>
    </source>
</evidence>
<keyword evidence="4" id="KW-0802">TPR repeat</keyword>
<gene>
    <name evidence="8" type="primary">ccmI</name>
    <name evidence="8" type="ORF">R8Z52_06925</name>
</gene>
<dbReference type="InterPro" id="IPR051263">
    <property type="entry name" value="C-type_cytochrome_biogenesis"/>
</dbReference>
<dbReference type="Pfam" id="PF23914">
    <property type="entry name" value="TPR_CcmH_CycH"/>
    <property type="match status" value="1"/>
</dbReference>
<evidence type="ECO:0000313" key="9">
    <source>
        <dbReference type="Proteomes" id="UP001304071"/>
    </source>
</evidence>
<proteinExistence type="predicted"/>
<evidence type="ECO:0000256" key="5">
    <source>
        <dbReference type="SAM" id="Phobius"/>
    </source>
</evidence>
<reference evidence="8 9" key="1">
    <citation type="submission" date="2023-11" db="EMBL/GenBank/DDBJ databases">
        <title>Plant-associative lifestyle of Vibrio porteresiae and its evolutionary dynamics.</title>
        <authorList>
            <person name="Rameshkumar N."/>
            <person name="Kirti K."/>
        </authorList>
    </citation>
    <scope>NUCLEOTIDE SEQUENCE [LARGE SCALE GENOMIC DNA]</scope>
    <source>
        <strain evidence="8 9">MSSRF30</strain>
    </source>
</reference>
<dbReference type="InterPro" id="IPR056412">
    <property type="entry name" value="Ig_CycH"/>
</dbReference>
<dbReference type="Gene3D" id="1.25.40.10">
    <property type="entry name" value="Tetratricopeptide repeat domain"/>
    <property type="match status" value="1"/>
</dbReference>
<evidence type="ECO:0000256" key="1">
    <source>
        <dbReference type="ARBA" id="ARBA00004196"/>
    </source>
</evidence>
<dbReference type="Proteomes" id="UP001304071">
    <property type="component" value="Chromosome 1"/>
</dbReference>
<dbReference type="Pfam" id="PF23892">
    <property type="entry name" value="Ig_CycH"/>
    <property type="match status" value="1"/>
</dbReference>
<accession>A0ABZ0QEN6</accession>
<feature type="domain" description="Cytochrome c-type biogenesis protein H TPR" evidence="7">
    <location>
        <begin position="120"/>
        <end position="276"/>
    </location>
</feature>
<dbReference type="RefSeq" id="WP_261895279.1">
    <property type="nucleotide sequence ID" value="NZ_AP024895.1"/>
</dbReference>
<evidence type="ECO:0000256" key="2">
    <source>
        <dbReference type="ARBA" id="ARBA00022737"/>
    </source>
</evidence>
<keyword evidence="5" id="KW-1133">Transmembrane helix</keyword>
<protein>
    <submittedName>
        <fullName evidence="8">C-type cytochrome biogenesis protein CcmI</fullName>
    </submittedName>
</protein>
<name>A0ABZ0QEN6_9VIBR</name>
<evidence type="ECO:0000259" key="7">
    <source>
        <dbReference type="Pfam" id="PF23914"/>
    </source>
</evidence>